<gene>
    <name evidence="2" type="ORF">R50_2209</name>
</gene>
<feature type="transmembrane region" description="Helical" evidence="1">
    <location>
        <begin position="39"/>
        <end position="59"/>
    </location>
</feature>
<dbReference type="Pfam" id="PF16955">
    <property type="entry name" value="OFeT_1"/>
    <property type="match status" value="1"/>
</dbReference>
<evidence type="ECO:0000256" key="1">
    <source>
        <dbReference type="SAM" id="Phobius"/>
    </source>
</evidence>
<dbReference type="InterPro" id="IPR031594">
    <property type="entry name" value="OFeT_1"/>
</dbReference>
<keyword evidence="1" id="KW-0812">Transmembrane</keyword>
<organism evidence="2 3">
    <name type="scientific">Candidatus Hydrogenisulfobacillus filiaventi</name>
    <dbReference type="NCBI Taxonomy" id="2707344"/>
    <lineage>
        <taxon>Bacteria</taxon>
        <taxon>Bacillati</taxon>
        <taxon>Bacillota</taxon>
        <taxon>Clostridia</taxon>
        <taxon>Eubacteriales</taxon>
        <taxon>Clostridiales Family XVII. Incertae Sedis</taxon>
        <taxon>Candidatus Hydrogenisulfobacillus</taxon>
    </lineage>
</organism>
<feature type="transmembrane region" description="Helical" evidence="1">
    <location>
        <begin position="146"/>
        <end position="167"/>
    </location>
</feature>
<feature type="transmembrane region" description="Helical" evidence="1">
    <location>
        <begin position="65"/>
        <end position="83"/>
    </location>
</feature>
<accession>A0A6F8ZIV3</accession>
<name>A0A6F8ZIV3_9FIRM</name>
<dbReference type="Proteomes" id="UP000503399">
    <property type="component" value="Chromosome"/>
</dbReference>
<dbReference type="EMBL" id="LR778114">
    <property type="protein sequence ID" value="CAB1129706.1"/>
    <property type="molecule type" value="Genomic_DNA"/>
</dbReference>
<feature type="transmembrane region" description="Helical" evidence="1">
    <location>
        <begin position="6"/>
        <end position="32"/>
    </location>
</feature>
<feature type="transmembrane region" description="Helical" evidence="1">
    <location>
        <begin position="209"/>
        <end position="226"/>
    </location>
</feature>
<evidence type="ECO:0008006" key="4">
    <source>
        <dbReference type="Google" id="ProtNLM"/>
    </source>
</evidence>
<proteinExistence type="predicted"/>
<reference evidence="2 3" key="1">
    <citation type="submission" date="2020-02" db="EMBL/GenBank/DDBJ databases">
        <authorList>
            <person name="Hogendoorn C."/>
        </authorList>
    </citation>
    <scope>NUCLEOTIDE SEQUENCE [LARGE SCALE GENOMIC DNA]</scope>
    <source>
        <strain evidence="2">R501</strain>
    </source>
</reference>
<evidence type="ECO:0000313" key="3">
    <source>
        <dbReference type="Proteomes" id="UP000503399"/>
    </source>
</evidence>
<sequence length="239" mass="24715">MHWSVAVATALASSVEFVEALTIVLAVAAVFGPRPALRGSLAAVAVLAVVVAVLGAGLVRVVPLNLLRGVVGGLLLLMGTKWLRKAIQRFAGLRAVHDEARAYAGAVERLRGRARREGQATAFNGVLVEGLEVAVIVLTMGSAGAAYASAVAGALAGLLAVGALGLALRAPLARVPENVMKFVVGIMLTSFGSYWAGSSLGIRWPGHDLAILLLIGGYLAVSWRIISSLTRRGPEREPA</sequence>
<protein>
    <recommendedName>
        <fullName evidence="4">GDT1 family protein</fullName>
    </recommendedName>
</protein>
<feature type="transmembrane region" description="Helical" evidence="1">
    <location>
        <begin position="121"/>
        <end position="140"/>
    </location>
</feature>
<keyword evidence="1" id="KW-0472">Membrane</keyword>
<evidence type="ECO:0000313" key="2">
    <source>
        <dbReference type="EMBL" id="CAB1129706.1"/>
    </source>
</evidence>
<feature type="transmembrane region" description="Helical" evidence="1">
    <location>
        <begin position="179"/>
        <end position="197"/>
    </location>
</feature>
<keyword evidence="3" id="KW-1185">Reference proteome</keyword>
<dbReference type="AlphaFoldDB" id="A0A6F8ZIV3"/>
<dbReference type="KEGG" id="hfv:R50_2209"/>
<keyword evidence="1" id="KW-1133">Transmembrane helix</keyword>